<evidence type="ECO:0000313" key="7">
    <source>
        <dbReference type="EMBL" id="TXG91224.1"/>
    </source>
</evidence>
<dbReference type="EMBL" id="QRCM01000001">
    <property type="protein sequence ID" value="TXG91224.1"/>
    <property type="molecule type" value="Genomic_DNA"/>
</dbReference>
<feature type="coiled-coil region" evidence="5">
    <location>
        <begin position="927"/>
        <end position="954"/>
    </location>
</feature>
<evidence type="ECO:0000256" key="5">
    <source>
        <dbReference type="SAM" id="Coils"/>
    </source>
</evidence>
<feature type="region of interest" description="Disordered" evidence="6">
    <location>
        <begin position="871"/>
        <end position="892"/>
    </location>
</feature>
<dbReference type="NCBIfam" id="TIGR02680">
    <property type="entry name" value="TIGR02680 family protein"/>
    <property type="match status" value="1"/>
</dbReference>
<proteinExistence type="predicted"/>
<keyword evidence="3" id="KW-0505">Motor protein</keyword>
<feature type="region of interest" description="Disordered" evidence="6">
    <location>
        <begin position="564"/>
        <end position="587"/>
    </location>
</feature>
<name>A0A6P2CEN2_9NOCA</name>
<gene>
    <name evidence="7" type="ORF">DW322_14640</name>
</gene>
<evidence type="ECO:0000256" key="3">
    <source>
        <dbReference type="ARBA" id="ARBA00023175"/>
    </source>
</evidence>
<dbReference type="InterPro" id="IPR047149">
    <property type="entry name" value="KIF11-like"/>
</dbReference>
<organism evidence="7 8">
    <name type="scientific">Rhodococcus rhodnii</name>
    <dbReference type="NCBI Taxonomy" id="38312"/>
    <lineage>
        <taxon>Bacteria</taxon>
        <taxon>Bacillati</taxon>
        <taxon>Actinomycetota</taxon>
        <taxon>Actinomycetes</taxon>
        <taxon>Mycobacteriales</taxon>
        <taxon>Nocardiaceae</taxon>
        <taxon>Rhodococcus</taxon>
    </lineage>
</organism>
<keyword evidence="5" id="KW-0175">Coiled coil</keyword>
<dbReference type="SUPFAM" id="SSF52540">
    <property type="entry name" value="P-loop containing nucleoside triphosphate hydrolases"/>
    <property type="match status" value="1"/>
</dbReference>
<protein>
    <submittedName>
        <fullName evidence="7">TIGR02680 family protein</fullName>
    </submittedName>
</protein>
<dbReference type="GO" id="GO:0051231">
    <property type="term" value="P:spindle elongation"/>
    <property type="evidence" value="ECO:0007669"/>
    <property type="project" value="TreeGrafter"/>
</dbReference>
<comment type="subcellular location">
    <subcellularLocation>
        <location evidence="1">Cytoplasm</location>
        <location evidence="1">Cytoskeleton</location>
    </subcellularLocation>
</comment>
<sequence length="1415" mass="151333">MSSDRFRPSRAGIVNLWDYRDQEFVFADGRLVLRGPNGSGKTKALEVLFPFVFDGRIEPRRLNPFAGEERTMRSNVLYRGQESAHAYVWMEFTRGDAEDPEAVTVGIGMRASRGTDRVARWYFVADGRVGIDFSLLGPDDRPLTRRQLADEVGADAIVDRPVDYRAAVDARMFGLGLERYEQLIDLVLTLRRPQLAKNLDPKGLSRALSDGLRPLDDALVREAAASFSDMEDVAKVLEGLVTADDAARAFVDVYGEYVRQHAHAAADAVSARLHAVRECAAALTDATARTHEAQRTRDDSAARVARAERDLEDATARQEALRQSAAYEGKQQIDDLAQFVARREQIAQRDRARADEAAAAAAQRAEALGAATERVEQTRTALTRAVDALAGAARDAGIDWAPPSEGESALALSVRDAALARQGDVAAVRDAAATAARASTDRTRAEESAERAERDAQGADAALADAEKAVERARVDVLASLRGWLADHRDLLATLDPAATGLADDLEQAVRDAGEPDAPLPADVVERRSAPATATVRARAAAAEARSGEIASLIADLESERTRIASEQEDAPPASATRTDDRTGRPGAPLWTVVRFRDGVSDADAAGIEAALTGADLLDAWVLPPGVPVPEIRSDRLLTTAATPPAATPAADGARSLADVLEPDLDTSTGCDTSTGLDAEAVETLLRGIRLVDLASGSAGPHDRQDDGPYTIGVDGRYRFGPAVGRHTSSRAGFIGATARARRRAERIAVLDDRLAASRDDAEAAAADLAHAHDLLTRFAAAAAAVPRTGPIVAARASLREAAGAATSVHRAHATARAGVDRAVADHATALRHLRERAAVHRIAVDAESLDAVAAAITWFERCGETAARARRDADDAARDAQRAGESADDTARVAAERSEDAAAVEFELTAERARLDALRDTLGADASRVDAELERLRGTVDAAKREVRDARTAHEAAVGDIGFADGAATAARGALRSAVDEILRDSRELAAYARTDVLRIVGAVAPGEHPPVWPDDAVWPDADALAHRLEVEAATADVLPAGAQWLHDALVAATEDVRSTEATRKAIRSKLTTALQEFDASLAATGEHYSLRWDNPDGLTVVEVHGDGGAESIADFSAHIGAARSEQELLLTDAERRILEDALLTGLAQQIHERTVAAREIIAAMATEMRTRRMSSGSTVGLRWVLADTLDDEGRAVAKLLERDATMLGADELTRVRAYFASRIRAERAVHPERSYPEILRTALDYRTWRSFAFSLIDPSGEEERLTVARHSALSGGEQSVSLHLPLFAAAHVMLASADPQAPRLLALDEAFAGVDENGRTELLGLTAQFDLDLFMTGYDLWVTSPEISACAHYDLSHSNAEHAVDALLVLWTGEEMHAEYTGARDLAATLGSPGRRRVLDTAGALDIEPAVTG</sequence>
<dbReference type="Pfam" id="PF13558">
    <property type="entry name" value="SbcC_Walker_B"/>
    <property type="match status" value="1"/>
</dbReference>
<feature type="region of interest" description="Disordered" evidence="6">
    <location>
        <begin position="435"/>
        <end position="458"/>
    </location>
</feature>
<reference evidence="7 8" key="1">
    <citation type="submission" date="2018-07" db="EMBL/GenBank/DDBJ databases">
        <title>Genome sequence of Rhodococcus rhodnii ATCC 35071 from Rhodnius prolixus.</title>
        <authorList>
            <person name="Patel V."/>
            <person name="Vogel K.J."/>
        </authorList>
    </citation>
    <scope>NUCLEOTIDE SEQUENCE [LARGE SCALE GENOMIC DNA]</scope>
    <source>
        <strain evidence="7 8">ATCC 35071</strain>
    </source>
</reference>
<evidence type="ECO:0000256" key="2">
    <source>
        <dbReference type="ARBA" id="ARBA00022490"/>
    </source>
</evidence>
<evidence type="ECO:0000313" key="8">
    <source>
        <dbReference type="Proteomes" id="UP000471120"/>
    </source>
</evidence>
<dbReference type="GO" id="GO:0008574">
    <property type="term" value="F:plus-end-directed microtubule motor activity"/>
    <property type="evidence" value="ECO:0007669"/>
    <property type="project" value="TreeGrafter"/>
</dbReference>
<dbReference type="GO" id="GO:0005876">
    <property type="term" value="C:spindle microtubule"/>
    <property type="evidence" value="ECO:0007669"/>
    <property type="project" value="TreeGrafter"/>
</dbReference>
<dbReference type="InterPro" id="IPR013496">
    <property type="entry name" value="CHP02680"/>
</dbReference>
<dbReference type="RefSeq" id="WP_010836314.1">
    <property type="nucleotide sequence ID" value="NZ_QRCM01000001.1"/>
</dbReference>
<dbReference type="PANTHER" id="PTHR47970:SF12">
    <property type="entry name" value="KINESIN FAMILY MEMBER 11"/>
    <property type="match status" value="1"/>
</dbReference>
<feature type="compositionally biased region" description="Basic and acidic residues" evidence="6">
    <location>
        <begin position="871"/>
        <end position="883"/>
    </location>
</feature>
<dbReference type="Gene3D" id="3.40.50.300">
    <property type="entry name" value="P-loop containing nucleotide triphosphate hydrolases"/>
    <property type="match status" value="1"/>
</dbReference>
<evidence type="ECO:0000256" key="4">
    <source>
        <dbReference type="ARBA" id="ARBA00023212"/>
    </source>
</evidence>
<comment type="caution">
    <text evidence="7">The sequence shown here is derived from an EMBL/GenBank/DDBJ whole genome shotgun (WGS) entry which is preliminary data.</text>
</comment>
<dbReference type="InterPro" id="IPR027417">
    <property type="entry name" value="P-loop_NTPase"/>
</dbReference>
<dbReference type="GO" id="GO:0072686">
    <property type="term" value="C:mitotic spindle"/>
    <property type="evidence" value="ECO:0007669"/>
    <property type="project" value="TreeGrafter"/>
</dbReference>
<keyword evidence="4" id="KW-0206">Cytoskeleton</keyword>
<feature type="compositionally biased region" description="Basic and acidic residues" evidence="6">
    <location>
        <begin position="439"/>
        <end position="457"/>
    </location>
</feature>
<evidence type="ECO:0000256" key="6">
    <source>
        <dbReference type="SAM" id="MobiDB-lite"/>
    </source>
</evidence>
<dbReference type="Proteomes" id="UP000471120">
    <property type="component" value="Unassembled WGS sequence"/>
</dbReference>
<feature type="coiled-coil region" evidence="5">
    <location>
        <begin position="297"/>
        <end position="324"/>
    </location>
</feature>
<keyword evidence="2" id="KW-0963">Cytoplasm</keyword>
<evidence type="ECO:0000256" key="1">
    <source>
        <dbReference type="ARBA" id="ARBA00004245"/>
    </source>
</evidence>
<dbReference type="PANTHER" id="PTHR47970">
    <property type="entry name" value="KINESIN-LIKE PROTEIN KIF11"/>
    <property type="match status" value="1"/>
</dbReference>
<accession>A0A6P2CEN2</accession>